<dbReference type="AlphaFoldDB" id="A0A0A9CR42"/>
<reference evidence="1" key="2">
    <citation type="journal article" date="2015" name="Data Brief">
        <title>Shoot transcriptome of the giant reed, Arundo donax.</title>
        <authorList>
            <person name="Barrero R.A."/>
            <person name="Guerrero F.D."/>
            <person name="Moolhuijzen P."/>
            <person name="Goolsby J.A."/>
            <person name="Tidwell J."/>
            <person name="Bellgard S.E."/>
            <person name="Bellgard M.I."/>
        </authorList>
    </citation>
    <scope>NUCLEOTIDE SEQUENCE</scope>
    <source>
        <tissue evidence="1">Shoot tissue taken approximately 20 cm above the soil surface</tissue>
    </source>
</reference>
<name>A0A0A9CR42_ARUDO</name>
<evidence type="ECO:0000313" key="1">
    <source>
        <dbReference type="EMBL" id="JAD73957.1"/>
    </source>
</evidence>
<protein>
    <submittedName>
        <fullName evidence="1">Uncharacterized protein</fullName>
    </submittedName>
</protein>
<sequence length="45" mass="5527">MVRKKSFHQTLEVALYIAFPLRKNHLVFITKTFLCTVWHTHMYLY</sequence>
<dbReference type="EMBL" id="GBRH01223938">
    <property type="protein sequence ID" value="JAD73957.1"/>
    <property type="molecule type" value="Transcribed_RNA"/>
</dbReference>
<reference evidence="1" key="1">
    <citation type="submission" date="2014-09" db="EMBL/GenBank/DDBJ databases">
        <authorList>
            <person name="Magalhaes I.L.F."/>
            <person name="Oliveira U."/>
            <person name="Santos F.R."/>
            <person name="Vidigal T.H.D.A."/>
            <person name="Brescovit A.D."/>
            <person name="Santos A.J."/>
        </authorList>
    </citation>
    <scope>NUCLEOTIDE SEQUENCE</scope>
    <source>
        <tissue evidence="1">Shoot tissue taken approximately 20 cm above the soil surface</tissue>
    </source>
</reference>
<accession>A0A0A9CR42</accession>
<proteinExistence type="predicted"/>
<organism evidence="1">
    <name type="scientific">Arundo donax</name>
    <name type="common">Giant reed</name>
    <name type="synonym">Donax arundinaceus</name>
    <dbReference type="NCBI Taxonomy" id="35708"/>
    <lineage>
        <taxon>Eukaryota</taxon>
        <taxon>Viridiplantae</taxon>
        <taxon>Streptophyta</taxon>
        <taxon>Embryophyta</taxon>
        <taxon>Tracheophyta</taxon>
        <taxon>Spermatophyta</taxon>
        <taxon>Magnoliopsida</taxon>
        <taxon>Liliopsida</taxon>
        <taxon>Poales</taxon>
        <taxon>Poaceae</taxon>
        <taxon>PACMAD clade</taxon>
        <taxon>Arundinoideae</taxon>
        <taxon>Arundineae</taxon>
        <taxon>Arundo</taxon>
    </lineage>
</organism>